<dbReference type="PANTHER" id="PTHR47510:SF3">
    <property type="entry name" value="ENDO_EXONUCLEASE_PHOSPHATASE DOMAIN-CONTAINING PROTEIN"/>
    <property type="match status" value="1"/>
</dbReference>
<dbReference type="Gene3D" id="3.60.10.10">
    <property type="entry name" value="Endonuclease/exonuclease/phosphatase"/>
    <property type="match status" value="1"/>
</dbReference>
<organism evidence="2 3">
    <name type="scientific">Loxostege sticticalis</name>
    <name type="common">Beet webworm moth</name>
    <dbReference type="NCBI Taxonomy" id="481309"/>
    <lineage>
        <taxon>Eukaryota</taxon>
        <taxon>Metazoa</taxon>
        <taxon>Ecdysozoa</taxon>
        <taxon>Arthropoda</taxon>
        <taxon>Hexapoda</taxon>
        <taxon>Insecta</taxon>
        <taxon>Pterygota</taxon>
        <taxon>Neoptera</taxon>
        <taxon>Endopterygota</taxon>
        <taxon>Lepidoptera</taxon>
        <taxon>Glossata</taxon>
        <taxon>Ditrysia</taxon>
        <taxon>Pyraloidea</taxon>
        <taxon>Crambidae</taxon>
        <taxon>Pyraustinae</taxon>
        <taxon>Loxostege</taxon>
    </lineage>
</organism>
<dbReference type="InterPro" id="IPR005135">
    <property type="entry name" value="Endo/exonuclease/phosphatase"/>
</dbReference>
<dbReference type="AlphaFoldDB" id="A0ABD0S505"/>
<dbReference type="Pfam" id="PF03372">
    <property type="entry name" value="Exo_endo_phos"/>
    <property type="match status" value="1"/>
</dbReference>
<comment type="caution">
    <text evidence="2">The sequence shown here is derived from an EMBL/GenBank/DDBJ whole genome shotgun (WGS) entry which is preliminary data.</text>
</comment>
<dbReference type="PANTHER" id="PTHR47510">
    <property type="entry name" value="REVERSE TRANSCRIPTASE DOMAIN-CONTAINING PROTEIN"/>
    <property type="match status" value="1"/>
</dbReference>
<reference evidence="2 3" key="1">
    <citation type="submission" date="2024-06" db="EMBL/GenBank/DDBJ databases">
        <title>A chromosome-level genome assembly of beet webworm, Loxostege sticticalis.</title>
        <authorList>
            <person name="Zhang Y."/>
        </authorList>
    </citation>
    <scope>NUCLEOTIDE SEQUENCE [LARGE SCALE GENOMIC DNA]</scope>
    <source>
        <strain evidence="2">AQ028</strain>
        <tissue evidence="2">Male pupae</tissue>
    </source>
</reference>
<feature type="domain" description="Endonuclease/exonuclease/phosphatase" evidence="1">
    <location>
        <begin position="28"/>
        <end position="218"/>
    </location>
</feature>
<dbReference type="EMBL" id="JBEDNZ010000029">
    <property type="protein sequence ID" value="KAL0809160.1"/>
    <property type="molecule type" value="Genomic_DNA"/>
</dbReference>
<evidence type="ECO:0000313" key="2">
    <source>
        <dbReference type="EMBL" id="KAL0809160.1"/>
    </source>
</evidence>
<sequence>MFKSYRCIPEDIHANIPNTNTLKILHVNIRSLNCNFSALETILHRLSAPADIIILSECWLSKCPTLPGITGFTSCNSDYNNQNAGVAAYVRENLIYSYDLVDFNDADCLLLKFSNSMAILGMYRSPSYKDIDRFLGSLDATLKGLNNYQNVAIIGDININPDSYDHSKADLYLDVLASYGMLPTYVFPTRKKSCLDHVILRSRTSTVTIVLDSLFTDHAPVFFSSDLKLNTNNVKRVRKHIDIESCVQQLEMTDFSHVLACDNGDVATDYLIDILSDVVKTNTSVKYIPSRKRIIKPWITLGLLKCLRNRDRLFSKTKKQPENLILQLSYKRYKNFVNNLIKKVKQEYERAEFLKVKGQSKATWELVRKVGNVCRPHNPASKLIPPSGDPFSTANLINQYFANVGKKIALEITSNSDTMSNYYDSNKSEIPAPLSSMALCGTDCREIEAIINGLKNASAAGSDGIPTVLIKASKEILIPILVHIFNLCISSGIFPKAFKKALVSPFYKNGDRGSVSNYRPISVLPVL</sequence>
<proteinExistence type="predicted"/>
<accession>A0ABD0S505</accession>
<protein>
    <recommendedName>
        <fullName evidence="1">Endonuclease/exonuclease/phosphatase domain-containing protein</fullName>
    </recommendedName>
</protein>
<dbReference type="Proteomes" id="UP001549921">
    <property type="component" value="Unassembled WGS sequence"/>
</dbReference>
<gene>
    <name evidence="2" type="ORF">ABMA28_011393</name>
</gene>
<evidence type="ECO:0000259" key="1">
    <source>
        <dbReference type="Pfam" id="PF03372"/>
    </source>
</evidence>
<dbReference type="SUPFAM" id="SSF56219">
    <property type="entry name" value="DNase I-like"/>
    <property type="match status" value="1"/>
</dbReference>
<evidence type="ECO:0000313" key="3">
    <source>
        <dbReference type="Proteomes" id="UP001549921"/>
    </source>
</evidence>
<name>A0ABD0S505_LOXSC</name>
<dbReference type="InterPro" id="IPR036691">
    <property type="entry name" value="Endo/exonu/phosph_ase_sf"/>
</dbReference>